<evidence type="ECO:0000256" key="2">
    <source>
        <dbReference type="ARBA" id="ARBA00022737"/>
    </source>
</evidence>
<feature type="region of interest" description="Disordered" evidence="5">
    <location>
        <begin position="1"/>
        <end position="26"/>
    </location>
</feature>
<evidence type="ECO:0000256" key="3">
    <source>
        <dbReference type="ARBA" id="ARBA00023043"/>
    </source>
</evidence>
<keyword evidence="2" id="KW-0677">Repeat</keyword>
<dbReference type="Pfam" id="PF00023">
    <property type="entry name" value="Ank"/>
    <property type="match status" value="1"/>
</dbReference>
<dbReference type="SUPFAM" id="SSF48403">
    <property type="entry name" value="Ankyrin repeat"/>
    <property type="match status" value="1"/>
</dbReference>
<reference evidence="7" key="1">
    <citation type="submission" date="2024-06" db="EMBL/GenBank/DDBJ databases">
        <authorList>
            <person name="Ryan C."/>
        </authorList>
    </citation>
    <scope>NUCLEOTIDE SEQUENCE [LARGE SCALE GENOMIC DNA]</scope>
</reference>
<evidence type="ECO:0000256" key="4">
    <source>
        <dbReference type="PROSITE-ProRule" id="PRU00023"/>
    </source>
</evidence>
<feature type="compositionally biased region" description="Polar residues" evidence="5">
    <location>
        <begin position="1"/>
        <end position="23"/>
    </location>
</feature>
<dbReference type="InterPro" id="IPR051573">
    <property type="entry name" value="Ankyrin-SOCS_box_domain"/>
</dbReference>
<dbReference type="Gene3D" id="1.25.40.20">
    <property type="entry name" value="Ankyrin repeat-containing domain"/>
    <property type="match status" value="1"/>
</dbReference>
<dbReference type="EMBL" id="OZ075117">
    <property type="protein sequence ID" value="CAL5082191.1"/>
    <property type="molecule type" value="Genomic_DNA"/>
</dbReference>
<evidence type="ECO:0000313" key="7">
    <source>
        <dbReference type="Proteomes" id="UP001497457"/>
    </source>
</evidence>
<comment type="similarity">
    <text evidence="1">Belongs to the ankyrin SOCS box (ASB) family.</text>
</comment>
<evidence type="ECO:0000256" key="5">
    <source>
        <dbReference type="SAM" id="MobiDB-lite"/>
    </source>
</evidence>
<dbReference type="PROSITE" id="PS50088">
    <property type="entry name" value="ANK_REPEAT"/>
    <property type="match status" value="1"/>
</dbReference>
<feature type="repeat" description="ANK" evidence="4">
    <location>
        <begin position="185"/>
        <end position="217"/>
    </location>
</feature>
<dbReference type="InterPro" id="IPR036770">
    <property type="entry name" value="Ankyrin_rpt-contain_sf"/>
</dbReference>
<reference evidence="6 7" key="2">
    <citation type="submission" date="2024-10" db="EMBL/GenBank/DDBJ databases">
        <authorList>
            <person name="Ryan C."/>
        </authorList>
    </citation>
    <scope>NUCLEOTIDE SEQUENCE [LARGE SCALE GENOMIC DNA]</scope>
</reference>
<proteinExistence type="inferred from homology"/>
<evidence type="ECO:0000256" key="1">
    <source>
        <dbReference type="ARBA" id="ARBA00005949"/>
    </source>
</evidence>
<protein>
    <submittedName>
        <fullName evidence="6">Uncharacterized protein</fullName>
    </submittedName>
</protein>
<sequence>MTSLLSDKQTMESTNPGNSSPVDTTCKKETMQINCYSHEDDYKGGDGSTIDITESPWDPSHLFVVHHGKVDWEKMDELSRQRSARMAKAIPNEITIPDPTPKFVVDAFYNILHSLGPVLKKDSVRCFLRLFAESPRVMSWHFSITSQTLTCIVSQNALQCAKVVLEGKVPELHCVHANPNCINPHGYFPLHEAAERFSVEMIKLLFRHGASANVRTVGDDVIENLLPLHVAVENTCMHKYLEDNLSPTEYHRDYIYKLIQLLCLPEMTIFLDTIRLIAEKTDNLVDELWNYIKDRKLVQTSVLLLAAQKQIRKHDWFNTIMYRVYKDCVALRIKSGDNGEAQKQLEETFHLVSIISHAGEALDKYIQAHSEVPHVEVLEHVSSILKEFGLSSKTDYIDVRNLRPYNCKISIGGLHEKGRVHATKDLTEMSCLNAAEKKVNIMRKKVTEGWDPTYTKRSFFPYWRSVLRARCSVTVYPSYAEADDKMALDLEQLRKRMSNNGPPSIPNHIGLIGKFQQLTSTHQPRKFSTGAFKTLVKVLKNA</sequence>
<dbReference type="Proteomes" id="UP001497457">
    <property type="component" value="Chromosome 7b"/>
</dbReference>
<dbReference type="PANTHER" id="PTHR24136:SF37">
    <property type="entry name" value="OS01G0942900 PROTEIN"/>
    <property type="match status" value="1"/>
</dbReference>
<evidence type="ECO:0000313" key="6">
    <source>
        <dbReference type="EMBL" id="CAL5082191.1"/>
    </source>
</evidence>
<dbReference type="PROSITE" id="PS50297">
    <property type="entry name" value="ANK_REP_REGION"/>
    <property type="match status" value="1"/>
</dbReference>
<dbReference type="InterPro" id="IPR002110">
    <property type="entry name" value="Ankyrin_rpt"/>
</dbReference>
<organism evidence="6 7">
    <name type="scientific">Urochloa decumbens</name>
    <dbReference type="NCBI Taxonomy" id="240449"/>
    <lineage>
        <taxon>Eukaryota</taxon>
        <taxon>Viridiplantae</taxon>
        <taxon>Streptophyta</taxon>
        <taxon>Embryophyta</taxon>
        <taxon>Tracheophyta</taxon>
        <taxon>Spermatophyta</taxon>
        <taxon>Magnoliopsida</taxon>
        <taxon>Liliopsida</taxon>
        <taxon>Poales</taxon>
        <taxon>Poaceae</taxon>
        <taxon>PACMAD clade</taxon>
        <taxon>Panicoideae</taxon>
        <taxon>Panicodae</taxon>
        <taxon>Paniceae</taxon>
        <taxon>Melinidinae</taxon>
        <taxon>Urochloa</taxon>
    </lineage>
</organism>
<dbReference type="AlphaFoldDB" id="A0ABC9FTT7"/>
<name>A0ABC9FTT7_9POAL</name>
<dbReference type="PANTHER" id="PTHR24136">
    <property type="entry name" value="SOWAH (DROSOPHILA) HOMOLOG"/>
    <property type="match status" value="1"/>
</dbReference>
<keyword evidence="7" id="KW-1185">Reference proteome</keyword>
<keyword evidence="3 4" id="KW-0040">ANK repeat</keyword>
<accession>A0ABC9FTT7</accession>
<gene>
    <name evidence="6" type="ORF">URODEC1_LOCUS109142</name>
</gene>